<gene>
    <name evidence="1" type="ORF">MLD38_005117</name>
</gene>
<name>A0ACB9SBR5_9MYRT</name>
<sequence>MCHYYDMEATVTMSSGRSVFAFHVTRCHQSASLDMSVAEPKTYLVDSWHDMSPVILSRPGAVECVLEAFLSDISVERNLFPSMVSIISSAMSTVPGPCISVDVTLYLFSYEEHFGREGLSPSTEESAGPCSICLEDIHGDLGSNVTELPCLHEFHTECIIRWLCSANTTCPLCRRQVDVSSDEMFE</sequence>
<keyword evidence="2" id="KW-1185">Reference proteome</keyword>
<comment type="caution">
    <text evidence="1">The sequence shown here is derived from an EMBL/GenBank/DDBJ whole genome shotgun (WGS) entry which is preliminary data.</text>
</comment>
<dbReference type="EMBL" id="CM042881">
    <property type="protein sequence ID" value="KAI4387274.1"/>
    <property type="molecule type" value="Genomic_DNA"/>
</dbReference>
<evidence type="ECO:0000313" key="1">
    <source>
        <dbReference type="EMBL" id="KAI4387274.1"/>
    </source>
</evidence>
<evidence type="ECO:0000313" key="2">
    <source>
        <dbReference type="Proteomes" id="UP001057402"/>
    </source>
</evidence>
<reference evidence="2" key="1">
    <citation type="journal article" date="2023" name="Front. Plant Sci.">
        <title>Chromosomal-level genome assembly of Melastoma candidum provides insights into trichome evolution.</title>
        <authorList>
            <person name="Zhong Y."/>
            <person name="Wu W."/>
            <person name="Sun C."/>
            <person name="Zou P."/>
            <person name="Liu Y."/>
            <person name="Dai S."/>
            <person name="Zhou R."/>
        </authorList>
    </citation>
    <scope>NUCLEOTIDE SEQUENCE [LARGE SCALE GENOMIC DNA]</scope>
</reference>
<proteinExistence type="predicted"/>
<dbReference type="Proteomes" id="UP001057402">
    <property type="component" value="Chromosome 2"/>
</dbReference>
<accession>A0ACB9SBR5</accession>
<protein>
    <submittedName>
        <fullName evidence="1">Uncharacterized protein</fullName>
    </submittedName>
</protein>
<organism evidence="1 2">
    <name type="scientific">Melastoma candidum</name>
    <dbReference type="NCBI Taxonomy" id="119954"/>
    <lineage>
        <taxon>Eukaryota</taxon>
        <taxon>Viridiplantae</taxon>
        <taxon>Streptophyta</taxon>
        <taxon>Embryophyta</taxon>
        <taxon>Tracheophyta</taxon>
        <taxon>Spermatophyta</taxon>
        <taxon>Magnoliopsida</taxon>
        <taxon>eudicotyledons</taxon>
        <taxon>Gunneridae</taxon>
        <taxon>Pentapetalae</taxon>
        <taxon>rosids</taxon>
        <taxon>malvids</taxon>
        <taxon>Myrtales</taxon>
        <taxon>Melastomataceae</taxon>
        <taxon>Melastomatoideae</taxon>
        <taxon>Melastomateae</taxon>
        <taxon>Melastoma</taxon>
    </lineage>
</organism>